<accession>A0ABV7TKM4</accession>
<keyword evidence="2" id="KW-1185">Reference proteome</keyword>
<dbReference type="SUPFAM" id="SSF53850">
    <property type="entry name" value="Periplasmic binding protein-like II"/>
    <property type="match status" value="1"/>
</dbReference>
<gene>
    <name evidence="1" type="ORF">ACFORG_17145</name>
</gene>
<dbReference type="Gene3D" id="3.40.190.10">
    <property type="entry name" value="Periplasmic binding protein-like II"/>
    <property type="match status" value="2"/>
</dbReference>
<protein>
    <submittedName>
        <fullName evidence="1">Phosphate/phosphite/phosphonate ABC transporter substrate-binding protein</fullName>
    </submittedName>
</protein>
<evidence type="ECO:0000313" key="1">
    <source>
        <dbReference type="EMBL" id="MFC3615485.1"/>
    </source>
</evidence>
<dbReference type="RefSeq" id="WP_386736754.1">
    <property type="nucleotide sequence ID" value="NZ_JBHRXI010000017.1"/>
</dbReference>
<name>A0ABV7TKM4_9RHOB</name>
<dbReference type="PANTHER" id="PTHR35841:SF1">
    <property type="entry name" value="PHOSPHONATES-BINDING PERIPLASMIC PROTEIN"/>
    <property type="match status" value="1"/>
</dbReference>
<dbReference type="EMBL" id="JBHRXI010000017">
    <property type="protein sequence ID" value="MFC3615485.1"/>
    <property type="molecule type" value="Genomic_DNA"/>
</dbReference>
<dbReference type="Proteomes" id="UP001595629">
    <property type="component" value="Unassembled WGS sequence"/>
</dbReference>
<evidence type="ECO:0000313" key="2">
    <source>
        <dbReference type="Proteomes" id="UP001595629"/>
    </source>
</evidence>
<dbReference type="Pfam" id="PF12974">
    <property type="entry name" value="Phosphonate-bd"/>
    <property type="match status" value="1"/>
</dbReference>
<reference evidence="2" key="1">
    <citation type="journal article" date="2019" name="Int. J. Syst. Evol. Microbiol.">
        <title>The Global Catalogue of Microorganisms (GCM) 10K type strain sequencing project: providing services to taxonomists for standard genome sequencing and annotation.</title>
        <authorList>
            <consortium name="The Broad Institute Genomics Platform"/>
            <consortium name="The Broad Institute Genome Sequencing Center for Infectious Disease"/>
            <person name="Wu L."/>
            <person name="Ma J."/>
        </authorList>
    </citation>
    <scope>NUCLEOTIDE SEQUENCE [LARGE SCALE GENOMIC DNA]</scope>
    <source>
        <strain evidence="2">KCTC 42911</strain>
    </source>
</reference>
<organism evidence="1 2">
    <name type="scientific">Lutimaribacter marinistellae</name>
    <dbReference type="NCBI Taxonomy" id="1820329"/>
    <lineage>
        <taxon>Bacteria</taxon>
        <taxon>Pseudomonadati</taxon>
        <taxon>Pseudomonadota</taxon>
        <taxon>Alphaproteobacteria</taxon>
        <taxon>Rhodobacterales</taxon>
        <taxon>Roseobacteraceae</taxon>
        <taxon>Lutimaribacter</taxon>
    </lineage>
</organism>
<sequence>MIAWLGMYDLPELRDAHDRYWALIRENLGYGPYALSRDLPAWDTWRAPDLLLAQTCGMPYRTRLHGDVTLVGTPDYGLPDCPPGHYNSVLVARSDDARALPQLLAEGVFAYNEGGSQSGWSAPVTWFAQQGRAPERGLKTGAHAASARAVAEGRADLAALDAVTWTLLRAHDRTTDALREIARTDPTPGLPYITSVSHDPAPIAAAIRNAIAALDPADRADLHLNGLVSIPAKDYLAVPTPPEPAEILHSV</sequence>
<comment type="caution">
    <text evidence="1">The sequence shown here is derived from an EMBL/GenBank/DDBJ whole genome shotgun (WGS) entry which is preliminary data.</text>
</comment>
<proteinExistence type="predicted"/>
<dbReference type="PANTHER" id="PTHR35841">
    <property type="entry name" value="PHOSPHONATES-BINDING PERIPLASMIC PROTEIN"/>
    <property type="match status" value="1"/>
</dbReference>